<evidence type="ECO:0000313" key="1">
    <source>
        <dbReference type="EMBL" id="KZN66273.1"/>
    </source>
</evidence>
<dbReference type="AlphaFoldDB" id="A0A162B460"/>
<organism evidence="1 2">
    <name type="scientific">Pseudoalteromonas luteoviolacea S4060-1</name>
    <dbReference type="NCBI Taxonomy" id="1365257"/>
    <lineage>
        <taxon>Bacteria</taxon>
        <taxon>Pseudomonadati</taxon>
        <taxon>Pseudomonadota</taxon>
        <taxon>Gammaproteobacteria</taxon>
        <taxon>Alteromonadales</taxon>
        <taxon>Pseudoalteromonadaceae</taxon>
        <taxon>Pseudoalteromonas</taxon>
    </lineage>
</organism>
<accession>A0A162B460</accession>
<comment type="caution">
    <text evidence="1">The sequence shown here is derived from an EMBL/GenBank/DDBJ whole genome shotgun (WGS) entry which is preliminary data.</text>
</comment>
<evidence type="ECO:0000313" key="2">
    <source>
        <dbReference type="Proteomes" id="UP000076661"/>
    </source>
</evidence>
<proteinExistence type="predicted"/>
<protein>
    <submittedName>
        <fullName evidence="1">Uncharacterized protein</fullName>
    </submittedName>
</protein>
<dbReference type="Proteomes" id="UP000076661">
    <property type="component" value="Unassembled WGS sequence"/>
</dbReference>
<reference evidence="1 2" key="1">
    <citation type="submission" date="2013-07" db="EMBL/GenBank/DDBJ databases">
        <title>Comparative Genomic and Metabolomic Analysis of Twelve Strains of Pseudoalteromonas luteoviolacea.</title>
        <authorList>
            <person name="Vynne N.G."/>
            <person name="Mansson M."/>
            <person name="Gram L."/>
        </authorList>
    </citation>
    <scope>NUCLEOTIDE SEQUENCE [LARGE SCALE GENOMIC DNA]</scope>
    <source>
        <strain evidence="1 2">S4060-1</strain>
    </source>
</reference>
<name>A0A162B460_9GAMM</name>
<dbReference type="EMBL" id="AUXX01000018">
    <property type="protein sequence ID" value="KZN66273.1"/>
    <property type="molecule type" value="Genomic_DNA"/>
</dbReference>
<gene>
    <name evidence="1" type="ORF">N478_20370</name>
</gene>
<sequence length="56" mass="6693">MINILLMSRFFLFFMKWLSIFSVNSNFFACSFKKLVFFEIRGKKKATLVAFFPNLI</sequence>